<keyword evidence="2" id="KW-1185">Reference proteome</keyword>
<protein>
    <submittedName>
        <fullName evidence="3">Testis-expressed protein 46</fullName>
    </submittedName>
</protein>
<dbReference type="KEGG" id="pcoo:112862243"/>
<feature type="transmembrane region" description="Helical" evidence="1">
    <location>
        <begin position="35"/>
        <end position="51"/>
    </location>
</feature>
<keyword evidence="1" id="KW-0812">Transmembrane</keyword>
<evidence type="ECO:0000313" key="3">
    <source>
        <dbReference type="RefSeq" id="XP_025781268.1"/>
    </source>
</evidence>
<keyword evidence="1" id="KW-0472">Membrane</keyword>
<dbReference type="Proteomes" id="UP000515131">
    <property type="component" value="Unplaced"/>
</dbReference>
<dbReference type="GeneID" id="112862243"/>
<proteinExistence type="predicted"/>
<organism evidence="2 3">
    <name type="scientific">Puma concolor</name>
    <name type="common">Mountain lion</name>
    <name type="synonym">Felis concolor</name>
    <dbReference type="NCBI Taxonomy" id="9696"/>
    <lineage>
        <taxon>Eukaryota</taxon>
        <taxon>Metazoa</taxon>
        <taxon>Chordata</taxon>
        <taxon>Craniata</taxon>
        <taxon>Vertebrata</taxon>
        <taxon>Euteleostomi</taxon>
        <taxon>Mammalia</taxon>
        <taxon>Eutheria</taxon>
        <taxon>Laurasiatheria</taxon>
        <taxon>Carnivora</taxon>
        <taxon>Feliformia</taxon>
        <taxon>Felidae</taxon>
        <taxon>Felinae</taxon>
        <taxon>Puma</taxon>
    </lineage>
</organism>
<dbReference type="Pfam" id="PF17671">
    <property type="entry name" value="DUF5531"/>
    <property type="match status" value="1"/>
</dbReference>
<name>A0A6P6I1R8_PUMCO</name>
<sequence>MLGELMLLFRNLHGTLASSGTIGALVAWLISYKPALFGFLFLLLLLSNWLVKHEVQPTPLEPQQDKVLERLMFSEMKLKVLENQMFAVWNRMNRHRRSSRQQTFPMRKHRLRRHDSIFSIISDCTSNSP</sequence>
<evidence type="ECO:0000313" key="2">
    <source>
        <dbReference type="Proteomes" id="UP000515131"/>
    </source>
</evidence>
<dbReference type="RefSeq" id="XP_025781268.1">
    <property type="nucleotide sequence ID" value="XM_025925483.1"/>
</dbReference>
<accession>A0A6P6I1R8</accession>
<keyword evidence="1" id="KW-1133">Transmembrane helix</keyword>
<gene>
    <name evidence="3" type="primary">TEX46</name>
</gene>
<dbReference type="PANTHER" id="PTHR39412">
    <property type="entry name" value="TESTIS-EXPRESSED PROTEIN 46"/>
    <property type="match status" value="1"/>
</dbReference>
<dbReference type="PANTHER" id="PTHR39412:SF1">
    <property type="entry name" value="TESTIS-EXPRESSED PROTEIN 46"/>
    <property type="match status" value="1"/>
</dbReference>
<evidence type="ECO:0000256" key="1">
    <source>
        <dbReference type="SAM" id="Phobius"/>
    </source>
</evidence>
<dbReference type="CTD" id="729059"/>
<dbReference type="AlphaFoldDB" id="A0A6P6I1R8"/>
<dbReference type="InterPro" id="IPR038788">
    <property type="entry name" value="TEX46-like"/>
</dbReference>
<reference evidence="3" key="1">
    <citation type="submission" date="2025-08" db="UniProtKB">
        <authorList>
            <consortium name="RefSeq"/>
        </authorList>
    </citation>
    <scope>IDENTIFICATION</scope>
    <source>
        <tissue evidence="3">Blood</tissue>
    </source>
</reference>